<dbReference type="Pfam" id="PF25298">
    <property type="entry name" value="Baculo_FP_2nd"/>
    <property type="match status" value="1"/>
</dbReference>
<evidence type="ECO:0000256" key="5">
    <source>
        <dbReference type="SAM" id="Coils"/>
    </source>
</evidence>
<dbReference type="InterPro" id="IPR013083">
    <property type="entry name" value="Znf_RING/FYVE/PHD"/>
</dbReference>
<dbReference type="InterPro" id="IPR019787">
    <property type="entry name" value="Znf_PHD-finger"/>
</dbReference>
<organism evidence="7 8">
    <name type="scientific">Bemisia tabaci</name>
    <name type="common">Sweetpotato whitefly</name>
    <name type="synonym">Aleurodes tabaci</name>
    <dbReference type="NCBI Taxonomy" id="7038"/>
    <lineage>
        <taxon>Eukaryota</taxon>
        <taxon>Metazoa</taxon>
        <taxon>Ecdysozoa</taxon>
        <taxon>Arthropoda</taxon>
        <taxon>Hexapoda</taxon>
        <taxon>Insecta</taxon>
        <taxon>Pterygota</taxon>
        <taxon>Neoptera</taxon>
        <taxon>Paraneoptera</taxon>
        <taxon>Hemiptera</taxon>
        <taxon>Sternorrhyncha</taxon>
        <taxon>Aleyrodoidea</taxon>
        <taxon>Aleyrodidae</taxon>
        <taxon>Aleyrodinae</taxon>
        <taxon>Bemisia</taxon>
    </lineage>
</organism>
<evidence type="ECO:0000313" key="7">
    <source>
        <dbReference type="EMBL" id="CAH0388279.1"/>
    </source>
</evidence>
<reference evidence="7" key="1">
    <citation type="submission" date="2021-12" db="EMBL/GenBank/DDBJ databases">
        <authorList>
            <person name="King R."/>
        </authorList>
    </citation>
    <scope>NUCLEOTIDE SEQUENCE</scope>
</reference>
<dbReference type="Proteomes" id="UP001152759">
    <property type="component" value="Chromosome 4"/>
</dbReference>
<dbReference type="InterPro" id="IPR011011">
    <property type="entry name" value="Znf_FYVE_PHD"/>
</dbReference>
<dbReference type="PANTHER" id="PTHR11505">
    <property type="entry name" value="L1 TRANSPOSABLE ELEMENT-RELATED"/>
    <property type="match status" value="1"/>
</dbReference>
<evidence type="ECO:0000259" key="6">
    <source>
        <dbReference type="PROSITE" id="PS50016"/>
    </source>
</evidence>
<dbReference type="InterPro" id="IPR001965">
    <property type="entry name" value="Znf_PHD"/>
</dbReference>
<dbReference type="InterPro" id="IPR004244">
    <property type="entry name" value="Transposase_22"/>
</dbReference>
<dbReference type="Gene3D" id="1.10.287.1490">
    <property type="match status" value="1"/>
</dbReference>
<evidence type="ECO:0000256" key="3">
    <source>
        <dbReference type="ARBA" id="ARBA00022833"/>
    </source>
</evidence>
<dbReference type="InterPro" id="IPR057251">
    <property type="entry name" value="FP_C"/>
</dbReference>
<dbReference type="Gene3D" id="3.30.40.10">
    <property type="entry name" value="Zinc/RING finger domain, C3HC4 (zinc finger)"/>
    <property type="match status" value="1"/>
</dbReference>
<dbReference type="GO" id="GO:0008270">
    <property type="term" value="F:zinc ion binding"/>
    <property type="evidence" value="ECO:0007669"/>
    <property type="project" value="UniProtKB-KW"/>
</dbReference>
<dbReference type="SUPFAM" id="SSF57903">
    <property type="entry name" value="FYVE/PHD zinc finger"/>
    <property type="match status" value="1"/>
</dbReference>
<dbReference type="AlphaFoldDB" id="A0A9P0AAD7"/>
<evidence type="ECO:0000256" key="4">
    <source>
        <dbReference type="PROSITE-ProRule" id="PRU00146"/>
    </source>
</evidence>
<keyword evidence="8" id="KW-1185">Reference proteome</keyword>
<proteinExistence type="predicted"/>
<keyword evidence="2 4" id="KW-0863">Zinc-finger</keyword>
<evidence type="ECO:0000313" key="8">
    <source>
        <dbReference type="Proteomes" id="UP001152759"/>
    </source>
</evidence>
<name>A0A9P0AAD7_BEMTA</name>
<keyword evidence="3" id="KW-0862">Zinc</keyword>
<keyword evidence="5" id="KW-0175">Coiled coil</keyword>
<protein>
    <recommendedName>
        <fullName evidence="6">PHD-type domain-containing protein</fullName>
    </recommendedName>
</protein>
<evidence type="ECO:0000256" key="1">
    <source>
        <dbReference type="ARBA" id="ARBA00022723"/>
    </source>
</evidence>
<dbReference type="PROSITE" id="PS50016">
    <property type="entry name" value="ZF_PHD_2"/>
    <property type="match status" value="1"/>
</dbReference>
<evidence type="ECO:0000256" key="2">
    <source>
        <dbReference type="ARBA" id="ARBA00022771"/>
    </source>
</evidence>
<sequence>MSGLCKVCNAQINTEEVNPRCASCRKYYHTTCAGLKEENWSARSEGYRANWKCRGCASVVNGSKGNNDDSSSLQSVKNIIRSELQSFKQDLTEIKNTQDSLMQKITDLTALVEAKEKRIVELEGRIEALSENAVSKDQQIHDLVVRLVNLEQYSRKNSLEISNVEVSDNFSDVDAVIKLSAKLNVKIGSNDIEVMHRIPTRTRGAIPSILVKFFDRKARDALLSARKSCKNLKNSDIDSDSPDPNRRIYINESMSSYYKQLMWKAKQRAKEKGYEYVWFAGGKLLVRKNGVRGKNGEPLFPATVIITEADLLEKLI</sequence>
<gene>
    <name evidence="7" type="ORF">BEMITA_LOCUS7200</name>
</gene>
<feature type="domain" description="PHD-type" evidence="6">
    <location>
        <begin position="2"/>
        <end position="59"/>
    </location>
</feature>
<dbReference type="EMBL" id="OU963865">
    <property type="protein sequence ID" value="CAH0388279.1"/>
    <property type="molecule type" value="Genomic_DNA"/>
</dbReference>
<accession>A0A9P0AAD7</accession>
<keyword evidence="1" id="KW-0479">Metal-binding</keyword>
<feature type="coiled-coil region" evidence="5">
    <location>
        <begin position="84"/>
        <end position="139"/>
    </location>
</feature>
<dbReference type="SMART" id="SM00249">
    <property type="entry name" value="PHD"/>
    <property type="match status" value="1"/>
</dbReference>